<reference evidence="1" key="1">
    <citation type="submission" date="2022-11" db="EMBL/GenBank/DDBJ databases">
        <title>Genome Sequence of Boeremia exigua.</title>
        <authorList>
            <person name="Buettner E."/>
        </authorList>
    </citation>
    <scope>NUCLEOTIDE SEQUENCE</scope>
    <source>
        <strain evidence="1">CU02</strain>
    </source>
</reference>
<gene>
    <name evidence="1" type="ORF">OPT61_g4178</name>
</gene>
<accession>A0ACC2IF62</accession>
<keyword evidence="2" id="KW-1185">Reference proteome</keyword>
<sequence length="206" mass="22446">MLAELTLIINPDDIASKNQPLTGAGLAPASKTETSTLESVHIYEWSVPAADIARRLTEPVKELSKSDMLGRANLNRKPNGVPSQLALHDLRQVSFATTGTAAEAYLAKLRKCVDQVTSPPVDFAEFQKTDDVKMLHNMHSISVGSPISDNLVAVGGSLTQPSMFRLRVDVVSERDTSSQLINVDSQRLKRLIAGTHIYTHHMGVFS</sequence>
<evidence type="ECO:0000313" key="2">
    <source>
        <dbReference type="Proteomes" id="UP001153331"/>
    </source>
</evidence>
<comment type="caution">
    <text evidence="1">The sequence shown here is derived from an EMBL/GenBank/DDBJ whole genome shotgun (WGS) entry which is preliminary data.</text>
</comment>
<organism evidence="1 2">
    <name type="scientific">Boeremia exigua</name>
    <dbReference type="NCBI Taxonomy" id="749465"/>
    <lineage>
        <taxon>Eukaryota</taxon>
        <taxon>Fungi</taxon>
        <taxon>Dikarya</taxon>
        <taxon>Ascomycota</taxon>
        <taxon>Pezizomycotina</taxon>
        <taxon>Dothideomycetes</taxon>
        <taxon>Pleosporomycetidae</taxon>
        <taxon>Pleosporales</taxon>
        <taxon>Pleosporineae</taxon>
        <taxon>Didymellaceae</taxon>
        <taxon>Boeremia</taxon>
    </lineage>
</organism>
<dbReference type="EMBL" id="JAPHNI010000231">
    <property type="protein sequence ID" value="KAJ8113783.1"/>
    <property type="molecule type" value="Genomic_DNA"/>
</dbReference>
<name>A0ACC2IF62_9PLEO</name>
<evidence type="ECO:0000313" key="1">
    <source>
        <dbReference type="EMBL" id="KAJ8113783.1"/>
    </source>
</evidence>
<proteinExistence type="predicted"/>
<dbReference type="Proteomes" id="UP001153331">
    <property type="component" value="Unassembled WGS sequence"/>
</dbReference>
<protein>
    <submittedName>
        <fullName evidence="1">Uncharacterized protein</fullName>
    </submittedName>
</protein>